<evidence type="ECO:0000256" key="3">
    <source>
        <dbReference type="ARBA" id="ARBA00022722"/>
    </source>
</evidence>
<evidence type="ECO:0000256" key="5">
    <source>
        <dbReference type="ARBA" id="ARBA00022759"/>
    </source>
</evidence>
<comment type="similarity">
    <text evidence="1 8">Belongs to the endoribonuclease YbeY family.</text>
</comment>
<comment type="caution">
    <text evidence="9">The sequence shown here is derived from an EMBL/GenBank/DDBJ whole genome shotgun (WGS) entry which is preliminary data.</text>
</comment>
<comment type="cofactor">
    <cofactor evidence="8">
        <name>Zn(2+)</name>
        <dbReference type="ChEBI" id="CHEBI:29105"/>
    </cofactor>
    <text evidence="8">Binds 1 zinc ion.</text>
</comment>
<dbReference type="EC" id="3.1.-.-" evidence="8"/>
<dbReference type="Proteomes" id="UP000287798">
    <property type="component" value="Unassembled WGS sequence"/>
</dbReference>
<dbReference type="RefSeq" id="WP_125182364.1">
    <property type="nucleotide sequence ID" value="NZ_QZMU01000001.1"/>
</dbReference>
<protein>
    <recommendedName>
        <fullName evidence="8">Endoribonuclease YbeY</fullName>
        <ecNumber evidence="8">3.1.-.-</ecNumber>
    </recommendedName>
</protein>
<dbReference type="InterPro" id="IPR023091">
    <property type="entry name" value="MetalPrtase_cat_dom_sf_prd"/>
</dbReference>
<reference evidence="9 10" key="1">
    <citation type="journal article" date="2010" name="Int. J. Syst. Evol. Microbiol.">
        <title>Thiohalobacter thiocyanaticus gen. nov., sp. nov., a moderately halophilic, sulfur-oxidizing gammaproteobacterium from hypersaline lakes, that utilizes thiocyanate.</title>
        <authorList>
            <person name="Sorokin D.Y."/>
            <person name="Kovaleva O.L."/>
            <person name="Tourova T.P."/>
            <person name="Muyzer G."/>
        </authorList>
    </citation>
    <scope>NUCLEOTIDE SEQUENCE [LARGE SCALE GENOMIC DNA]</scope>
    <source>
        <strain evidence="9 10">Hrh1</strain>
    </source>
</reference>
<dbReference type="InterPro" id="IPR002036">
    <property type="entry name" value="YbeY"/>
</dbReference>
<evidence type="ECO:0000256" key="7">
    <source>
        <dbReference type="ARBA" id="ARBA00022833"/>
    </source>
</evidence>
<feature type="binding site" evidence="8">
    <location>
        <position position="115"/>
    </location>
    <ligand>
        <name>Zn(2+)</name>
        <dbReference type="ChEBI" id="CHEBI:29105"/>
        <note>catalytic</note>
    </ligand>
</feature>
<dbReference type="Pfam" id="PF02130">
    <property type="entry name" value="YbeY"/>
    <property type="match status" value="1"/>
</dbReference>
<keyword evidence="8" id="KW-0963">Cytoplasm</keyword>
<dbReference type="GO" id="GO:0008270">
    <property type="term" value="F:zinc ion binding"/>
    <property type="evidence" value="ECO:0007669"/>
    <property type="project" value="UniProtKB-UniRule"/>
</dbReference>
<evidence type="ECO:0000256" key="2">
    <source>
        <dbReference type="ARBA" id="ARBA00022517"/>
    </source>
</evidence>
<keyword evidence="2 8" id="KW-0690">Ribosome biogenesis</keyword>
<sequence length="150" mass="16188">MALDLQIETGAGDVPSAVDFQRWAEAAWRGEAGAELTLRLVDEAESAGLNRTYRGKSGPTNVLSFPVDAGDLPGLELPLLGDLVICAPVVAREAAEQDKTAEAHWAHMVVHGMLHLQGYDHLEPAQAVEMESLETDILRRLGYPDPYGEG</sequence>
<keyword evidence="6 8" id="KW-0378">Hydrolase</keyword>
<keyword evidence="3 8" id="KW-0540">Nuclease</keyword>
<dbReference type="PROSITE" id="PS01306">
    <property type="entry name" value="UPF0054"/>
    <property type="match status" value="1"/>
</dbReference>
<evidence type="ECO:0000256" key="1">
    <source>
        <dbReference type="ARBA" id="ARBA00010875"/>
    </source>
</evidence>
<name>A0A426QMQ4_9GAMM</name>
<evidence type="ECO:0000256" key="4">
    <source>
        <dbReference type="ARBA" id="ARBA00022723"/>
    </source>
</evidence>
<keyword evidence="8" id="KW-0698">rRNA processing</keyword>
<dbReference type="HAMAP" id="MF_00009">
    <property type="entry name" value="Endoribonucl_YbeY"/>
    <property type="match status" value="1"/>
</dbReference>
<dbReference type="OrthoDB" id="9807740at2"/>
<dbReference type="GO" id="GO:0006364">
    <property type="term" value="P:rRNA processing"/>
    <property type="evidence" value="ECO:0007669"/>
    <property type="project" value="UniProtKB-UniRule"/>
</dbReference>
<keyword evidence="7 8" id="KW-0862">Zinc</keyword>
<dbReference type="EMBL" id="QZMU01000001">
    <property type="protein sequence ID" value="RRQ23029.1"/>
    <property type="molecule type" value="Genomic_DNA"/>
</dbReference>
<dbReference type="InterPro" id="IPR020549">
    <property type="entry name" value="YbeY_CS"/>
</dbReference>
<dbReference type="AlphaFoldDB" id="A0A426QMQ4"/>
<keyword evidence="10" id="KW-1185">Reference proteome</keyword>
<dbReference type="GO" id="GO:0004222">
    <property type="term" value="F:metalloendopeptidase activity"/>
    <property type="evidence" value="ECO:0007669"/>
    <property type="project" value="InterPro"/>
</dbReference>
<proteinExistence type="inferred from homology"/>
<gene>
    <name evidence="8 9" type="primary">ybeY</name>
    <name evidence="9" type="ORF">D6C00_04385</name>
</gene>
<organism evidence="9 10">
    <name type="scientific">Thiohalobacter thiocyanaticus</name>
    <dbReference type="NCBI Taxonomy" id="585455"/>
    <lineage>
        <taxon>Bacteria</taxon>
        <taxon>Pseudomonadati</taxon>
        <taxon>Pseudomonadota</taxon>
        <taxon>Gammaproteobacteria</taxon>
        <taxon>Thiohalobacterales</taxon>
        <taxon>Thiohalobacteraceae</taxon>
        <taxon>Thiohalobacter</taxon>
    </lineage>
</organism>
<evidence type="ECO:0000256" key="8">
    <source>
        <dbReference type="HAMAP-Rule" id="MF_00009"/>
    </source>
</evidence>
<dbReference type="PANTHER" id="PTHR46986">
    <property type="entry name" value="ENDORIBONUCLEASE YBEY, CHLOROPLASTIC"/>
    <property type="match status" value="1"/>
</dbReference>
<dbReference type="Gene3D" id="3.40.390.30">
    <property type="entry name" value="Metalloproteases ('zincins'), catalytic domain"/>
    <property type="match status" value="1"/>
</dbReference>
<evidence type="ECO:0000256" key="6">
    <source>
        <dbReference type="ARBA" id="ARBA00022801"/>
    </source>
</evidence>
<dbReference type="NCBIfam" id="TIGR00043">
    <property type="entry name" value="rRNA maturation RNase YbeY"/>
    <property type="match status" value="1"/>
</dbReference>
<evidence type="ECO:0000313" key="10">
    <source>
        <dbReference type="Proteomes" id="UP000287798"/>
    </source>
</evidence>
<comment type="subcellular location">
    <subcellularLocation>
        <location evidence="8">Cytoplasm</location>
    </subcellularLocation>
</comment>
<feature type="binding site" evidence="8">
    <location>
        <position position="111"/>
    </location>
    <ligand>
        <name>Zn(2+)</name>
        <dbReference type="ChEBI" id="CHEBI:29105"/>
        <note>catalytic</note>
    </ligand>
</feature>
<keyword evidence="5 8" id="KW-0255">Endonuclease</keyword>
<keyword evidence="4 8" id="KW-0479">Metal-binding</keyword>
<dbReference type="PANTHER" id="PTHR46986:SF1">
    <property type="entry name" value="ENDORIBONUCLEASE YBEY, CHLOROPLASTIC"/>
    <property type="match status" value="1"/>
</dbReference>
<comment type="function">
    <text evidence="8">Single strand-specific metallo-endoribonuclease involved in late-stage 70S ribosome quality control and in maturation of the 3' terminus of the 16S rRNA.</text>
</comment>
<feature type="binding site" evidence="8">
    <location>
        <position position="121"/>
    </location>
    <ligand>
        <name>Zn(2+)</name>
        <dbReference type="ChEBI" id="CHEBI:29105"/>
        <note>catalytic</note>
    </ligand>
</feature>
<dbReference type="SUPFAM" id="SSF55486">
    <property type="entry name" value="Metalloproteases ('zincins'), catalytic domain"/>
    <property type="match status" value="1"/>
</dbReference>
<dbReference type="GO" id="GO:0005737">
    <property type="term" value="C:cytoplasm"/>
    <property type="evidence" value="ECO:0007669"/>
    <property type="project" value="UniProtKB-SubCell"/>
</dbReference>
<evidence type="ECO:0000313" key="9">
    <source>
        <dbReference type="EMBL" id="RRQ23029.1"/>
    </source>
</evidence>
<dbReference type="GO" id="GO:0004521">
    <property type="term" value="F:RNA endonuclease activity"/>
    <property type="evidence" value="ECO:0007669"/>
    <property type="project" value="UniProtKB-UniRule"/>
</dbReference>
<accession>A0A426QMQ4</accession>